<comment type="similarity">
    <text evidence="1">Belongs to the phD/YefM antitoxin family.</text>
</comment>
<dbReference type="InterPro" id="IPR036165">
    <property type="entry name" value="YefM-like_sf"/>
</dbReference>
<evidence type="ECO:0000313" key="2">
    <source>
        <dbReference type="EMBL" id="KUG28896.1"/>
    </source>
</evidence>
<dbReference type="Pfam" id="PF02604">
    <property type="entry name" value="PhdYeFM_antitox"/>
    <property type="match status" value="1"/>
</dbReference>
<dbReference type="EMBL" id="LNQE01000160">
    <property type="protein sequence ID" value="KUG28896.1"/>
    <property type="molecule type" value="Genomic_DNA"/>
</dbReference>
<reference evidence="2" key="1">
    <citation type="journal article" date="2015" name="Proc. Natl. Acad. Sci. U.S.A.">
        <title>Networks of energetic and metabolic interactions define dynamics in microbial communities.</title>
        <authorList>
            <person name="Embree M."/>
            <person name="Liu J.K."/>
            <person name="Al-Bassam M.M."/>
            <person name="Zengler K."/>
        </authorList>
    </citation>
    <scope>NUCLEOTIDE SEQUENCE</scope>
</reference>
<dbReference type="Gene3D" id="3.40.1620.10">
    <property type="entry name" value="YefM-like domain"/>
    <property type="match status" value="1"/>
</dbReference>
<accession>A0A0W8G6Z9</accession>
<sequence>METVNALTLRNRLGEVLERLARTGEPIAVSKGRIVQAVLVTPADFEKRFLEYQSREKKRALLARVRSLRHPGVSPEAGVDALREIRGELGEAP</sequence>
<proteinExistence type="inferred from homology"/>
<dbReference type="InterPro" id="IPR006442">
    <property type="entry name" value="Antitoxin_Phd/YefM"/>
</dbReference>
<organism evidence="2">
    <name type="scientific">hydrocarbon metagenome</name>
    <dbReference type="NCBI Taxonomy" id="938273"/>
    <lineage>
        <taxon>unclassified sequences</taxon>
        <taxon>metagenomes</taxon>
        <taxon>ecological metagenomes</taxon>
    </lineage>
</organism>
<dbReference type="SUPFAM" id="SSF143120">
    <property type="entry name" value="YefM-like"/>
    <property type="match status" value="1"/>
</dbReference>
<gene>
    <name evidence="2" type="ORF">ASZ90_001225</name>
</gene>
<comment type="caution">
    <text evidence="2">The sequence shown here is derived from an EMBL/GenBank/DDBJ whole genome shotgun (WGS) entry which is preliminary data.</text>
</comment>
<evidence type="ECO:0008006" key="3">
    <source>
        <dbReference type="Google" id="ProtNLM"/>
    </source>
</evidence>
<protein>
    <recommendedName>
        <fullName evidence="3">Antitoxin</fullName>
    </recommendedName>
</protein>
<evidence type="ECO:0000256" key="1">
    <source>
        <dbReference type="ARBA" id="ARBA00009981"/>
    </source>
</evidence>
<name>A0A0W8G6Z9_9ZZZZ</name>
<dbReference type="AlphaFoldDB" id="A0A0W8G6Z9"/>